<protein>
    <submittedName>
        <fullName evidence="1">Acetyl esterase/lipase</fullName>
    </submittedName>
</protein>
<reference evidence="1 2" key="1">
    <citation type="submission" date="2021-03" db="EMBL/GenBank/DDBJ databases">
        <title>Genomic Encyclopedia of Type Strains, Phase IV (KMG-IV): sequencing the most valuable type-strain genomes for metagenomic binning, comparative biology and taxonomic classification.</title>
        <authorList>
            <person name="Goeker M."/>
        </authorList>
    </citation>
    <scope>NUCLEOTIDE SEQUENCE [LARGE SCALE GENOMIC DNA]</scope>
    <source>
        <strain evidence="1 2">DSM 101872</strain>
    </source>
</reference>
<organism evidence="1 2">
    <name type="scientific">Lactobacillus colini</name>
    <dbReference type="NCBI Taxonomy" id="1819254"/>
    <lineage>
        <taxon>Bacteria</taxon>
        <taxon>Bacillati</taxon>
        <taxon>Bacillota</taxon>
        <taxon>Bacilli</taxon>
        <taxon>Lactobacillales</taxon>
        <taxon>Lactobacillaceae</taxon>
        <taxon>Lactobacillus</taxon>
    </lineage>
</organism>
<sequence length="34" mass="4058">MKWKVWQGLFHVFILFDMPEADLAIKEIGDFFKG</sequence>
<dbReference type="InterPro" id="IPR029058">
    <property type="entry name" value="AB_hydrolase_fold"/>
</dbReference>
<evidence type="ECO:0000313" key="2">
    <source>
        <dbReference type="Proteomes" id="UP001519292"/>
    </source>
</evidence>
<gene>
    <name evidence="1" type="ORF">J2Z60_000298</name>
</gene>
<dbReference type="Proteomes" id="UP001519292">
    <property type="component" value="Unassembled WGS sequence"/>
</dbReference>
<dbReference type="Gene3D" id="3.40.50.1820">
    <property type="entry name" value="alpha/beta hydrolase"/>
    <property type="match status" value="1"/>
</dbReference>
<accession>A0ABS4MCS9</accession>
<evidence type="ECO:0000313" key="1">
    <source>
        <dbReference type="EMBL" id="MBP2057136.1"/>
    </source>
</evidence>
<name>A0ABS4MCS9_9LACO</name>
<comment type="caution">
    <text evidence="1">The sequence shown here is derived from an EMBL/GenBank/DDBJ whole genome shotgun (WGS) entry which is preliminary data.</text>
</comment>
<keyword evidence="2" id="KW-1185">Reference proteome</keyword>
<proteinExistence type="predicted"/>
<dbReference type="EMBL" id="JAGGLU010000001">
    <property type="protein sequence ID" value="MBP2057136.1"/>
    <property type="molecule type" value="Genomic_DNA"/>
</dbReference>